<sequence length="169" mass="18842">MFTDTYGSKIPAAADRGEALQNANSLQTTACPSGFPPWVCPAQCLCHLNISCYVDFLIFLVFPFVVSPSFLPAPFLTSRYFLTIKLHMTSSVQNFKTLQWVPSGEWVLVISSLFSAVIFTLVAYHVIRRRRQRFLSFQEALDEASSPASTKRSTPPSTPQVAHLDVVVH</sequence>
<dbReference type="EMBL" id="CAJGYM010000035">
    <property type="protein sequence ID" value="CAD6193380.1"/>
    <property type="molecule type" value="Genomic_DNA"/>
</dbReference>
<evidence type="ECO:0000313" key="3">
    <source>
        <dbReference type="EMBL" id="CAD6193380.1"/>
    </source>
</evidence>
<gene>
    <name evidence="3" type="ORF">CAUJ_LOCUS9299</name>
</gene>
<evidence type="ECO:0000256" key="1">
    <source>
        <dbReference type="SAM" id="MobiDB-lite"/>
    </source>
</evidence>
<evidence type="ECO:0000256" key="2">
    <source>
        <dbReference type="SAM" id="Phobius"/>
    </source>
</evidence>
<name>A0A8S1HJH8_9PELO</name>
<dbReference type="AlphaFoldDB" id="A0A8S1HJH8"/>
<dbReference type="Proteomes" id="UP000835052">
    <property type="component" value="Unassembled WGS sequence"/>
</dbReference>
<evidence type="ECO:0000313" key="4">
    <source>
        <dbReference type="Proteomes" id="UP000835052"/>
    </source>
</evidence>
<proteinExistence type="predicted"/>
<protein>
    <submittedName>
        <fullName evidence="3">Uncharacterized protein</fullName>
    </submittedName>
</protein>
<comment type="caution">
    <text evidence="3">The sequence shown here is derived from an EMBL/GenBank/DDBJ whole genome shotgun (WGS) entry which is preliminary data.</text>
</comment>
<feature type="transmembrane region" description="Helical" evidence="2">
    <location>
        <begin position="52"/>
        <end position="71"/>
    </location>
</feature>
<feature type="transmembrane region" description="Helical" evidence="2">
    <location>
        <begin position="106"/>
        <end position="127"/>
    </location>
</feature>
<keyword evidence="4" id="KW-1185">Reference proteome</keyword>
<feature type="region of interest" description="Disordered" evidence="1">
    <location>
        <begin position="146"/>
        <end position="169"/>
    </location>
</feature>
<accession>A0A8S1HJH8</accession>
<reference evidence="3" key="1">
    <citation type="submission" date="2020-10" db="EMBL/GenBank/DDBJ databases">
        <authorList>
            <person name="Kikuchi T."/>
        </authorList>
    </citation>
    <scope>NUCLEOTIDE SEQUENCE</scope>
    <source>
        <strain evidence="3">NKZ352</strain>
    </source>
</reference>
<keyword evidence="2" id="KW-0472">Membrane</keyword>
<keyword evidence="2" id="KW-0812">Transmembrane</keyword>
<keyword evidence="2" id="KW-1133">Transmembrane helix</keyword>
<organism evidence="3 4">
    <name type="scientific">Caenorhabditis auriculariae</name>
    <dbReference type="NCBI Taxonomy" id="2777116"/>
    <lineage>
        <taxon>Eukaryota</taxon>
        <taxon>Metazoa</taxon>
        <taxon>Ecdysozoa</taxon>
        <taxon>Nematoda</taxon>
        <taxon>Chromadorea</taxon>
        <taxon>Rhabditida</taxon>
        <taxon>Rhabditina</taxon>
        <taxon>Rhabditomorpha</taxon>
        <taxon>Rhabditoidea</taxon>
        <taxon>Rhabditidae</taxon>
        <taxon>Peloderinae</taxon>
        <taxon>Caenorhabditis</taxon>
    </lineage>
</organism>
<feature type="compositionally biased region" description="Polar residues" evidence="1">
    <location>
        <begin position="146"/>
        <end position="155"/>
    </location>
</feature>